<dbReference type="EMBL" id="BLXT01003971">
    <property type="protein sequence ID" value="GFO08545.1"/>
    <property type="molecule type" value="Genomic_DNA"/>
</dbReference>
<protein>
    <submittedName>
        <fullName evidence="1">Uncharacterized protein</fullName>
    </submittedName>
</protein>
<organism evidence="1 2">
    <name type="scientific">Plakobranchus ocellatus</name>
    <dbReference type="NCBI Taxonomy" id="259542"/>
    <lineage>
        <taxon>Eukaryota</taxon>
        <taxon>Metazoa</taxon>
        <taxon>Spiralia</taxon>
        <taxon>Lophotrochozoa</taxon>
        <taxon>Mollusca</taxon>
        <taxon>Gastropoda</taxon>
        <taxon>Heterobranchia</taxon>
        <taxon>Euthyneura</taxon>
        <taxon>Panpulmonata</taxon>
        <taxon>Sacoglossa</taxon>
        <taxon>Placobranchoidea</taxon>
        <taxon>Plakobranchidae</taxon>
        <taxon>Plakobranchus</taxon>
    </lineage>
</organism>
<name>A0AAV4AK44_9GAST</name>
<accession>A0AAV4AK44</accession>
<keyword evidence="2" id="KW-1185">Reference proteome</keyword>
<dbReference type="Proteomes" id="UP000735302">
    <property type="component" value="Unassembled WGS sequence"/>
</dbReference>
<proteinExistence type="predicted"/>
<comment type="caution">
    <text evidence="1">The sequence shown here is derived from an EMBL/GenBank/DDBJ whole genome shotgun (WGS) entry which is preliminary data.</text>
</comment>
<sequence length="148" mass="16737">MAASIICRCCKAVGEAKLDDNWIKEALPFPFSQGTNISAKFGRPKNLTLSLFAKQRLNVRFQAKGNGFRQRFCAALSADRWSFDGRRQVFPVQGLRNLNRERFHPVRLDKPWSRVRTAGCDVLHASMLKQDSTASRGLDTVTLPIRNT</sequence>
<evidence type="ECO:0000313" key="2">
    <source>
        <dbReference type="Proteomes" id="UP000735302"/>
    </source>
</evidence>
<dbReference type="AlphaFoldDB" id="A0AAV4AK44"/>
<evidence type="ECO:0000313" key="1">
    <source>
        <dbReference type="EMBL" id="GFO08545.1"/>
    </source>
</evidence>
<gene>
    <name evidence="1" type="ORF">PoB_003505000</name>
</gene>
<reference evidence="1 2" key="1">
    <citation type="journal article" date="2021" name="Elife">
        <title>Chloroplast acquisition without the gene transfer in kleptoplastic sea slugs, Plakobranchus ocellatus.</title>
        <authorList>
            <person name="Maeda T."/>
            <person name="Takahashi S."/>
            <person name="Yoshida T."/>
            <person name="Shimamura S."/>
            <person name="Takaki Y."/>
            <person name="Nagai Y."/>
            <person name="Toyoda A."/>
            <person name="Suzuki Y."/>
            <person name="Arimoto A."/>
            <person name="Ishii H."/>
            <person name="Satoh N."/>
            <person name="Nishiyama T."/>
            <person name="Hasebe M."/>
            <person name="Maruyama T."/>
            <person name="Minagawa J."/>
            <person name="Obokata J."/>
            <person name="Shigenobu S."/>
        </authorList>
    </citation>
    <scope>NUCLEOTIDE SEQUENCE [LARGE SCALE GENOMIC DNA]</scope>
</reference>